<accession>Q6KZ87</accession>
<name>Q6KZ87_PICTO</name>
<keyword evidence="8 10" id="KW-0413">Isomerase</keyword>
<evidence type="ECO:0000256" key="1">
    <source>
        <dbReference type="ARBA" id="ARBA00022741"/>
    </source>
</evidence>
<dbReference type="GO" id="GO:0043138">
    <property type="term" value="F:3'-5' DNA helicase activity"/>
    <property type="evidence" value="ECO:0007669"/>
    <property type="project" value="UniProtKB-UniRule"/>
</dbReference>
<dbReference type="SMART" id="SM00487">
    <property type="entry name" value="DEXDc"/>
    <property type="match status" value="1"/>
</dbReference>
<dbReference type="Proteomes" id="UP000000438">
    <property type="component" value="Chromosome"/>
</dbReference>
<keyword evidence="3 10" id="KW-0378">Hydrolase</keyword>
<evidence type="ECO:0000313" key="13">
    <source>
        <dbReference type="EMBL" id="AAT43965.1"/>
    </source>
</evidence>
<comment type="similarity">
    <text evidence="10">Belongs to the helicase family. Hel308 subfamily.</text>
</comment>
<dbReference type="InterPro" id="IPR048772">
    <property type="entry name" value="Hel308-like_dom4"/>
</dbReference>
<dbReference type="HAMAP" id="MF_00442">
    <property type="entry name" value="Helicase_Hel308"/>
    <property type="match status" value="1"/>
</dbReference>
<dbReference type="PROSITE" id="PS51194">
    <property type="entry name" value="HELICASE_CTER"/>
    <property type="match status" value="1"/>
</dbReference>
<keyword evidence="7 10" id="KW-0234">DNA repair</keyword>
<dbReference type="PROSITE" id="PS51192">
    <property type="entry name" value="HELICASE_ATP_BIND_1"/>
    <property type="match status" value="1"/>
</dbReference>
<dbReference type="Pfam" id="PF21280">
    <property type="entry name" value="Helicase_dom4_arc"/>
    <property type="match status" value="1"/>
</dbReference>
<dbReference type="NCBIfam" id="NF002251">
    <property type="entry name" value="PRK01172.1"/>
    <property type="match status" value="1"/>
</dbReference>
<evidence type="ECO:0000256" key="5">
    <source>
        <dbReference type="ARBA" id="ARBA00022840"/>
    </source>
</evidence>
<dbReference type="SUPFAM" id="SSF158702">
    <property type="entry name" value="Sec63 N-terminal domain-like"/>
    <property type="match status" value="1"/>
</dbReference>
<comment type="catalytic activity">
    <reaction evidence="9 10">
        <text>Couples ATP hydrolysis with the unwinding of duplex DNA by translocating in the 3'-5' direction.</text>
        <dbReference type="EC" id="5.6.2.4"/>
    </reaction>
</comment>
<dbReference type="PaxDb" id="263820-PTO1380"/>
<dbReference type="InterPro" id="IPR011545">
    <property type="entry name" value="DEAD/DEAH_box_helicase_dom"/>
</dbReference>
<dbReference type="InterPro" id="IPR027417">
    <property type="entry name" value="P-loop_NTPase"/>
</dbReference>
<dbReference type="SUPFAM" id="SSF46785">
    <property type="entry name" value="Winged helix' DNA-binding domain"/>
    <property type="match status" value="1"/>
</dbReference>
<dbReference type="Gene3D" id="1.10.150.20">
    <property type="entry name" value="5' to 3' exonuclease, C-terminal subdomain"/>
    <property type="match status" value="1"/>
</dbReference>
<dbReference type="InterPro" id="IPR036390">
    <property type="entry name" value="WH_DNA-bd_sf"/>
</dbReference>
<dbReference type="PATRIC" id="fig|263820.9.peg.1434"/>
<dbReference type="Pfam" id="PF00270">
    <property type="entry name" value="DEAD"/>
    <property type="match status" value="1"/>
</dbReference>
<dbReference type="FunCoup" id="Q6KZ87">
    <property type="interactions" value="88"/>
</dbReference>
<evidence type="ECO:0000313" key="14">
    <source>
        <dbReference type="Proteomes" id="UP000000438"/>
    </source>
</evidence>
<dbReference type="EMBL" id="AE017261">
    <property type="protein sequence ID" value="AAT43965.1"/>
    <property type="molecule type" value="Genomic_DNA"/>
</dbReference>
<dbReference type="InterPro" id="IPR022965">
    <property type="entry name" value="Helicase_Hel308"/>
</dbReference>
<evidence type="ECO:0000256" key="9">
    <source>
        <dbReference type="ARBA" id="ARBA00034617"/>
    </source>
</evidence>
<dbReference type="CDD" id="cd18795">
    <property type="entry name" value="SF2_C_Ski2"/>
    <property type="match status" value="1"/>
</dbReference>
<dbReference type="AlphaFoldDB" id="Q6KZ87"/>
<dbReference type="SUPFAM" id="SSF52540">
    <property type="entry name" value="P-loop containing nucleoside triphosphate hydrolases"/>
    <property type="match status" value="1"/>
</dbReference>
<dbReference type="InParanoid" id="Q6KZ87"/>
<keyword evidence="6 10" id="KW-0238">DNA-binding</keyword>
<proteinExistence type="inferred from homology"/>
<dbReference type="HOGENOM" id="CLU_006553_3_0_2"/>
<dbReference type="InterPro" id="IPR001650">
    <property type="entry name" value="Helicase_C-like"/>
</dbReference>
<reference evidence="13 14" key="1">
    <citation type="journal article" date="2004" name="Proc. Natl. Acad. Sci. U.S.A.">
        <title>Genome sequence of Picrophilus torridus and its implications for life around pH 0.</title>
        <authorList>
            <person name="Futterer O."/>
            <person name="Angelov A."/>
            <person name="Liesegang H."/>
            <person name="Gottschalk G."/>
            <person name="Schleper C."/>
            <person name="Schepers B."/>
            <person name="Dock C."/>
            <person name="Antranikian G."/>
            <person name="Liebl W."/>
        </authorList>
    </citation>
    <scope>NUCLEOTIDE SEQUENCE [LARGE SCALE GENOMIC DNA]</scope>
    <source>
        <strain evidence="14">ATCC 700027 / DSM 9790 / JCM 10055 / NBRC 100828</strain>
    </source>
</reference>
<keyword evidence="5 10" id="KW-0067">ATP-binding</keyword>
<organism evidence="13 14">
    <name type="scientific">Picrophilus torridus (strain ATCC 700027 / DSM 9790 / JCM 10055 / NBRC 100828 / KAW 2/3)</name>
    <dbReference type="NCBI Taxonomy" id="1122961"/>
    <lineage>
        <taxon>Archaea</taxon>
        <taxon>Methanobacteriati</taxon>
        <taxon>Thermoplasmatota</taxon>
        <taxon>Thermoplasmata</taxon>
        <taxon>Thermoplasmatales</taxon>
        <taxon>Picrophilaceae</taxon>
        <taxon>Picrophilus</taxon>
    </lineage>
</organism>
<feature type="domain" description="Helicase C-terminal" evidence="12">
    <location>
        <begin position="224"/>
        <end position="420"/>
    </location>
</feature>
<comment type="catalytic activity">
    <reaction evidence="10">
        <text>ATP + H2O = ADP + phosphate + H(+)</text>
        <dbReference type="Rhea" id="RHEA:13065"/>
        <dbReference type="ChEBI" id="CHEBI:15377"/>
        <dbReference type="ChEBI" id="CHEBI:15378"/>
        <dbReference type="ChEBI" id="CHEBI:30616"/>
        <dbReference type="ChEBI" id="CHEBI:43474"/>
        <dbReference type="ChEBI" id="CHEBI:456216"/>
        <dbReference type="EC" id="5.6.2.4"/>
    </reaction>
</comment>
<dbReference type="GeneID" id="2844752"/>
<dbReference type="Pfam" id="PF00271">
    <property type="entry name" value="Helicase_C"/>
    <property type="match status" value="1"/>
</dbReference>
<dbReference type="RefSeq" id="WP_011178181.1">
    <property type="nucleotide sequence ID" value="NC_005877.1"/>
</dbReference>
<gene>
    <name evidence="10" type="primary">hel308</name>
    <name evidence="13" type="ordered locus">PTO1380</name>
</gene>
<dbReference type="SMART" id="SM00490">
    <property type="entry name" value="HELICc"/>
    <property type="match status" value="1"/>
</dbReference>
<dbReference type="KEGG" id="pto:PTO1380"/>
<dbReference type="InterPro" id="IPR014001">
    <property type="entry name" value="Helicase_ATP-bd"/>
</dbReference>
<dbReference type="PANTHER" id="PTHR47961:SF10">
    <property type="entry name" value="ATP-DEPENDENT DNA HELICASE HEL308"/>
    <property type="match status" value="1"/>
</dbReference>
<dbReference type="eggNOG" id="arCOG00553">
    <property type="taxonomic scope" value="Archaea"/>
</dbReference>
<protein>
    <recommendedName>
        <fullName evidence="10">ATP-dependent DNA helicase Hel308</fullName>
        <ecNumber evidence="10">5.6.2.4</ecNumber>
    </recommendedName>
    <alternativeName>
        <fullName evidence="10">DNA 3'-5' helicase Hel308</fullName>
    </alternativeName>
</protein>
<dbReference type="EC" id="5.6.2.4" evidence="10"/>
<dbReference type="Gene3D" id="3.40.50.300">
    <property type="entry name" value="P-loop containing nucleotide triphosphate hydrolases"/>
    <property type="match status" value="2"/>
</dbReference>
<dbReference type="GO" id="GO:0016887">
    <property type="term" value="F:ATP hydrolysis activity"/>
    <property type="evidence" value="ECO:0007669"/>
    <property type="project" value="RHEA"/>
</dbReference>
<evidence type="ECO:0000256" key="7">
    <source>
        <dbReference type="ARBA" id="ARBA00023204"/>
    </source>
</evidence>
<dbReference type="GO" id="GO:0003677">
    <property type="term" value="F:DNA binding"/>
    <property type="evidence" value="ECO:0007669"/>
    <property type="project" value="UniProtKB-UniRule"/>
</dbReference>
<evidence type="ECO:0000256" key="2">
    <source>
        <dbReference type="ARBA" id="ARBA00022763"/>
    </source>
</evidence>
<dbReference type="OrthoDB" id="371946at2157"/>
<keyword evidence="2 10" id="KW-0227">DNA damage</keyword>
<evidence type="ECO:0000259" key="11">
    <source>
        <dbReference type="PROSITE" id="PS51192"/>
    </source>
</evidence>
<dbReference type="InterPro" id="IPR050474">
    <property type="entry name" value="Hel308_SKI2-like"/>
</dbReference>
<dbReference type="Pfam" id="PF14520">
    <property type="entry name" value="HHH_5"/>
    <property type="match status" value="1"/>
</dbReference>
<sequence length="674" mass="76511">MKVSDVFPDEFLNITGSDFELYKHQIDAIERLKNNENVIVSVPTASGKSLIGYYAIYKAFLAGKKSMYIVPLRSLAMEKYEELLNLRSLNMRITISIGDYDSPPSFIKNNDVIVVTSERADSMIHHDPDIINDFGAIIADEIHIINDEDRGPRLETVLSSIRVINPDALILGLSATISNVNELAQWLNASTVVSNFRAVPLELGIIYKKRLITDSYERYLGQLDELSLIKDIINDGGQALVFRNSRKNAEKYAEMLIQHLPEFNDFNNDGMPESLVKMIRHGIAYHHAGLSNEDRRNIEEMFKNGYIKVISATPTLAAGVNLPARLVIIRDITRYSNGYSRPISNIEIQQMLGRAGRPKYDKMGYGYIYAASPASYDAAKKALSGEPEPVISKMDSQRLMRFNILALISSGMASRMEDLILFYNETLMAIQKDVDDYYIESALYFLKENGFIDGDVTYNATRLGRLTSDLYIDPETALILKSALDHDYDEKLYLYYICRTPDMINIPAGTREYEYIEDFLEDINVFDFSEESLSAAKTAMVLLGWINEMPMQKITDTYNIGPGDVQQKASSADWISYSLYRLSSVYKKEMESKLFHLNIRIKEGIKPDLIDLIKIPKVGRVRARRLYDNGFKTVDDIARSSPENIEKIFGFSKNLAAEIVNSAMKISSMYYRSQ</sequence>
<evidence type="ECO:0000256" key="10">
    <source>
        <dbReference type="HAMAP-Rule" id="MF_00442"/>
    </source>
</evidence>
<evidence type="ECO:0000259" key="12">
    <source>
        <dbReference type="PROSITE" id="PS51194"/>
    </source>
</evidence>
<evidence type="ECO:0000256" key="6">
    <source>
        <dbReference type="ARBA" id="ARBA00023125"/>
    </source>
</evidence>
<keyword evidence="1 10" id="KW-0547">Nucleotide-binding</keyword>
<comment type="subunit">
    <text evidence="10">Monomer.</text>
</comment>
<evidence type="ECO:0000256" key="4">
    <source>
        <dbReference type="ARBA" id="ARBA00022806"/>
    </source>
</evidence>
<dbReference type="PANTHER" id="PTHR47961">
    <property type="entry name" value="DNA POLYMERASE THETA, PUTATIVE (AFU_ORTHOLOGUE AFUA_1G05260)-RELATED"/>
    <property type="match status" value="1"/>
</dbReference>
<evidence type="ECO:0000256" key="8">
    <source>
        <dbReference type="ARBA" id="ARBA00023235"/>
    </source>
</evidence>
<keyword evidence="4 10" id="KW-0347">Helicase</keyword>
<dbReference type="GO" id="GO:0005524">
    <property type="term" value="F:ATP binding"/>
    <property type="evidence" value="ECO:0007669"/>
    <property type="project" value="UniProtKB-UniRule"/>
</dbReference>
<feature type="binding site" evidence="10">
    <location>
        <position position="25"/>
    </location>
    <ligand>
        <name>ATP</name>
        <dbReference type="ChEBI" id="CHEBI:30616"/>
    </ligand>
</feature>
<dbReference type="GO" id="GO:0006281">
    <property type="term" value="P:DNA repair"/>
    <property type="evidence" value="ECO:0007669"/>
    <property type="project" value="UniProtKB-UniRule"/>
</dbReference>
<comment type="function">
    <text evidence="10">DNA-dependent ATPase and 3'-5' DNA helicase that may be involved in repair of stalled replication forks.</text>
</comment>
<dbReference type="Gene3D" id="1.10.3380.30">
    <property type="match status" value="1"/>
</dbReference>
<dbReference type="STRING" id="263820.PTO1380"/>
<feature type="domain" description="Helicase ATP-binding" evidence="11">
    <location>
        <begin position="29"/>
        <end position="195"/>
    </location>
</feature>
<evidence type="ECO:0000256" key="3">
    <source>
        <dbReference type="ARBA" id="ARBA00022801"/>
    </source>
</evidence>